<dbReference type="AlphaFoldDB" id="A0A542ZJQ9"/>
<reference evidence="1 2" key="1">
    <citation type="submission" date="2019-06" db="EMBL/GenBank/DDBJ databases">
        <title>Sequencing the genomes of 1000 actinobacteria strains.</title>
        <authorList>
            <person name="Klenk H.-P."/>
        </authorList>
    </citation>
    <scope>NUCLEOTIDE SEQUENCE [LARGE SCALE GENOMIC DNA]</scope>
    <source>
        <strain evidence="1 2">DSM 18082</strain>
    </source>
</reference>
<name>A0A542ZJQ9_9MICO</name>
<dbReference type="RefSeq" id="WP_141788311.1">
    <property type="nucleotide sequence ID" value="NZ_BAAAKX010000021.1"/>
</dbReference>
<accession>A0A542ZJQ9</accession>
<dbReference type="OrthoDB" id="9793178at2"/>
<comment type="caution">
    <text evidence="1">The sequence shown here is derived from an EMBL/GenBank/DDBJ whole genome shotgun (WGS) entry which is preliminary data.</text>
</comment>
<organism evidence="1 2">
    <name type="scientific">Oryzihumus leptocrescens</name>
    <dbReference type="NCBI Taxonomy" id="297536"/>
    <lineage>
        <taxon>Bacteria</taxon>
        <taxon>Bacillati</taxon>
        <taxon>Actinomycetota</taxon>
        <taxon>Actinomycetes</taxon>
        <taxon>Micrococcales</taxon>
        <taxon>Intrasporangiaceae</taxon>
        <taxon>Oryzihumus</taxon>
    </lineage>
</organism>
<evidence type="ECO:0000313" key="1">
    <source>
        <dbReference type="EMBL" id="TQL60410.1"/>
    </source>
</evidence>
<evidence type="ECO:0008006" key="3">
    <source>
        <dbReference type="Google" id="ProtNLM"/>
    </source>
</evidence>
<sequence>MSAELPPHVTEIRIYPVKGEPGQVLEDVEVEAGGLAGDRRKKAALHLVSVEEDVATHPRANLVVATPTALLEASVGQRLRIGGAEVFVTGKPSGCPGVYADVVAPGSLRVGDVLLAVGAGETAAPTA</sequence>
<protein>
    <recommendedName>
        <fullName evidence="3">MOSC domain-containing protein</fullName>
    </recommendedName>
</protein>
<dbReference type="InterPro" id="IPR011037">
    <property type="entry name" value="Pyrv_Knase-like_insert_dom_sf"/>
</dbReference>
<dbReference type="EMBL" id="VFOQ01000001">
    <property type="protein sequence ID" value="TQL60410.1"/>
    <property type="molecule type" value="Genomic_DNA"/>
</dbReference>
<dbReference type="SUPFAM" id="SSF50800">
    <property type="entry name" value="PK beta-barrel domain-like"/>
    <property type="match status" value="1"/>
</dbReference>
<dbReference type="Proteomes" id="UP000319514">
    <property type="component" value="Unassembled WGS sequence"/>
</dbReference>
<gene>
    <name evidence="1" type="ORF">FB474_1797</name>
</gene>
<proteinExistence type="predicted"/>
<evidence type="ECO:0000313" key="2">
    <source>
        <dbReference type="Proteomes" id="UP000319514"/>
    </source>
</evidence>
<keyword evidence="2" id="KW-1185">Reference proteome</keyword>